<feature type="chain" id="PRO_5039375971" description="Lipoprotein" evidence="8">
    <location>
        <begin position="19"/>
        <end position="275"/>
    </location>
</feature>
<dbReference type="PANTHER" id="PTHR30429:SF0">
    <property type="entry name" value="METHIONINE-BINDING LIPOPROTEIN METQ"/>
    <property type="match status" value="1"/>
</dbReference>
<dbReference type="OrthoDB" id="9812878at2"/>
<keyword evidence="2 8" id="KW-0732">Signal</keyword>
<keyword evidence="4" id="KW-0564">Palmitate</keyword>
<protein>
    <recommendedName>
        <fullName evidence="6">Lipoprotein</fullName>
    </recommendedName>
</protein>
<evidence type="ECO:0000256" key="4">
    <source>
        <dbReference type="ARBA" id="ARBA00023139"/>
    </source>
</evidence>
<dbReference type="GO" id="GO:0016020">
    <property type="term" value="C:membrane"/>
    <property type="evidence" value="ECO:0007669"/>
    <property type="project" value="UniProtKB-SubCell"/>
</dbReference>
<evidence type="ECO:0000256" key="8">
    <source>
        <dbReference type="SAM" id="SignalP"/>
    </source>
</evidence>
<dbReference type="SUPFAM" id="SSF53850">
    <property type="entry name" value="Periplasmic binding protein-like II"/>
    <property type="match status" value="1"/>
</dbReference>
<keyword evidence="10" id="KW-1185">Reference proteome</keyword>
<feature type="lipid moiety-binding region" description="S-diacylglycerol cysteine" evidence="7">
    <location>
        <position position="20"/>
    </location>
</feature>
<dbReference type="Gene3D" id="3.40.190.10">
    <property type="entry name" value="Periplasmic binding protein-like II"/>
    <property type="match status" value="2"/>
</dbReference>
<comment type="subcellular location">
    <subcellularLocation>
        <location evidence="1">Membrane</location>
        <topology evidence="1">Lipid-anchor</topology>
    </subcellularLocation>
</comment>
<dbReference type="CDD" id="cd13597">
    <property type="entry name" value="PBP2_lipoprotein_Tp32"/>
    <property type="match status" value="1"/>
</dbReference>
<feature type="signal peptide" evidence="8">
    <location>
        <begin position="1"/>
        <end position="18"/>
    </location>
</feature>
<evidence type="ECO:0000256" key="5">
    <source>
        <dbReference type="ARBA" id="ARBA00023288"/>
    </source>
</evidence>
<evidence type="ECO:0000256" key="2">
    <source>
        <dbReference type="ARBA" id="ARBA00022729"/>
    </source>
</evidence>
<dbReference type="Pfam" id="PF03180">
    <property type="entry name" value="Lipoprotein_9"/>
    <property type="match status" value="1"/>
</dbReference>
<evidence type="ECO:0000256" key="1">
    <source>
        <dbReference type="ARBA" id="ARBA00004635"/>
    </source>
</evidence>
<keyword evidence="5 6" id="KW-0449">Lipoprotein</keyword>
<evidence type="ECO:0000256" key="3">
    <source>
        <dbReference type="ARBA" id="ARBA00023136"/>
    </source>
</evidence>
<proteinExistence type="inferred from homology"/>
<name>A0A385YVY3_9BACL</name>
<accession>A0A385YVY3</accession>
<reference evidence="10" key="1">
    <citation type="submission" date="2018-09" db="EMBL/GenBank/DDBJ databases">
        <authorList>
            <person name="Zhu H."/>
        </authorList>
    </citation>
    <scope>NUCLEOTIDE SEQUENCE [LARGE SCALE GENOMIC DNA]</scope>
    <source>
        <strain evidence="10">K2R23-3</strain>
    </source>
</reference>
<dbReference type="EMBL" id="CP032418">
    <property type="protein sequence ID" value="AYC30047.1"/>
    <property type="molecule type" value="Genomic_DNA"/>
</dbReference>
<dbReference type="AlphaFoldDB" id="A0A385YVY3"/>
<dbReference type="PANTHER" id="PTHR30429">
    <property type="entry name" value="D-METHIONINE-BINDING LIPOPROTEIN METQ"/>
    <property type="match status" value="1"/>
</dbReference>
<evidence type="ECO:0000256" key="6">
    <source>
        <dbReference type="PIRNR" id="PIRNR002854"/>
    </source>
</evidence>
<dbReference type="PIRSF" id="PIRSF002854">
    <property type="entry name" value="MetQ"/>
    <property type="match status" value="1"/>
</dbReference>
<dbReference type="RefSeq" id="WP_119883764.1">
    <property type="nucleotide sequence ID" value="NZ_CP032418.1"/>
</dbReference>
<dbReference type="PROSITE" id="PS51257">
    <property type="entry name" value="PROKAR_LIPOPROTEIN"/>
    <property type="match status" value="1"/>
</dbReference>
<dbReference type="KEGG" id="paek:D3873_09235"/>
<evidence type="ECO:0000313" key="10">
    <source>
        <dbReference type="Proteomes" id="UP000265725"/>
    </source>
</evidence>
<evidence type="ECO:0000256" key="7">
    <source>
        <dbReference type="PIRSR" id="PIRSR002854-1"/>
    </source>
</evidence>
<comment type="similarity">
    <text evidence="6">Belongs to the nlpA lipoprotein family.</text>
</comment>
<organism evidence="9 10">
    <name type="scientific">Paenisporosarcina cavernae</name>
    <dbReference type="NCBI Taxonomy" id="2320858"/>
    <lineage>
        <taxon>Bacteria</taxon>
        <taxon>Bacillati</taxon>
        <taxon>Bacillota</taxon>
        <taxon>Bacilli</taxon>
        <taxon>Bacillales</taxon>
        <taxon>Caryophanaceae</taxon>
        <taxon>Paenisporosarcina</taxon>
    </lineage>
</organism>
<dbReference type="InterPro" id="IPR004872">
    <property type="entry name" value="Lipoprotein_NlpA"/>
</dbReference>
<sequence>MKKFVAGILLTGSALALAACGSESGSSAEGGNKELVVGASNVPHAEILEEAVPLLEEKGIELKIETYQDYILPNKDLESGDLDANYFQHIPYLESQNEENGYDFVNAGGIHIEPIGVYSKKYESLADLPENATILISNSVADHGRILSMLEAEGLIKLKDGIDKTKAEVKDIVENPKNLQFDAEYEAALLVQMYENEEGDAVLINSNYAIDAGLNPLEDSIAIESSESPYVNVIAVRKGDEDKEEIKVLVEVLTSKEIQDFILEEWGGSVVPVGK</sequence>
<dbReference type="Proteomes" id="UP000265725">
    <property type="component" value="Chromosome"/>
</dbReference>
<keyword evidence="3" id="KW-0472">Membrane</keyword>
<gene>
    <name evidence="9" type="ORF">D3873_09235</name>
</gene>
<evidence type="ECO:0000313" key="9">
    <source>
        <dbReference type="EMBL" id="AYC30047.1"/>
    </source>
</evidence>